<proteinExistence type="predicted"/>
<protein>
    <submittedName>
        <fullName evidence="2">Uncharacterized protein</fullName>
    </submittedName>
</protein>
<evidence type="ECO:0000256" key="1">
    <source>
        <dbReference type="SAM" id="MobiDB-lite"/>
    </source>
</evidence>
<feature type="region of interest" description="Disordered" evidence="1">
    <location>
        <begin position="85"/>
        <end position="104"/>
    </location>
</feature>
<organism evidence="2 3">
    <name type="scientific">Actinidia rufa</name>
    <dbReference type="NCBI Taxonomy" id="165716"/>
    <lineage>
        <taxon>Eukaryota</taxon>
        <taxon>Viridiplantae</taxon>
        <taxon>Streptophyta</taxon>
        <taxon>Embryophyta</taxon>
        <taxon>Tracheophyta</taxon>
        <taxon>Spermatophyta</taxon>
        <taxon>Magnoliopsida</taxon>
        <taxon>eudicotyledons</taxon>
        <taxon>Gunneridae</taxon>
        <taxon>Pentapetalae</taxon>
        <taxon>asterids</taxon>
        <taxon>Ericales</taxon>
        <taxon>Actinidiaceae</taxon>
        <taxon>Actinidia</taxon>
    </lineage>
</organism>
<name>A0A7J0GNB3_9ERIC</name>
<comment type="caution">
    <text evidence="2">The sequence shown here is derived from an EMBL/GenBank/DDBJ whole genome shotgun (WGS) entry which is preliminary data.</text>
</comment>
<dbReference type="Proteomes" id="UP000585474">
    <property type="component" value="Unassembled WGS sequence"/>
</dbReference>
<feature type="compositionally biased region" description="Polar residues" evidence="1">
    <location>
        <begin position="93"/>
        <end position="104"/>
    </location>
</feature>
<accession>A0A7J0GNB3</accession>
<dbReference type="AlphaFoldDB" id="A0A7J0GNB3"/>
<keyword evidence="3" id="KW-1185">Reference proteome</keyword>
<sequence length="126" mass="13729">MAWGLIKGVLSCKSLSVPWHPLGITLAIIICLSFQHGYYSELADQRHLRCNETLACTVPLLATAPSSDAEDLRVHRARQLGGDHCPSKAGVPSNVNRTPTQDRPSLLTSNSPFEVLVLVRPSDVIM</sequence>
<reference evidence="2 3" key="1">
    <citation type="submission" date="2019-07" db="EMBL/GenBank/DDBJ databases">
        <title>De Novo Assembly of kiwifruit Actinidia rufa.</title>
        <authorList>
            <person name="Sugita-Konishi S."/>
            <person name="Sato K."/>
            <person name="Mori E."/>
            <person name="Abe Y."/>
            <person name="Kisaki G."/>
            <person name="Hamano K."/>
            <person name="Suezawa K."/>
            <person name="Otani M."/>
            <person name="Fukuda T."/>
            <person name="Manabe T."/>
            <person name="Gomi K."/>
            <person name="Tabuchi M."/>
            <person name="Akimitsu K."/>
            <person name="Kataoka I."/>
        </authorList>
    </citation>
    <scope>NUCLEOTIDE SEQUENCE [LARGE SCALE GENOMIC DNA]</scope>
    <source>
        <strain evidence="3">cv. Fuchu</strain>
    </source>
</reference>
<gene>
    <name evidence="2" type="ORF">Acr_23g0006570</name>
</gene>
<dbReference type="EMBL" id="BJWL01000023">
    <property type="protein sequence ID" value="GFZ12272.1"/>
    <property type="molecule type" value="Genomic_DNA"/>
</dbReference>
<evidence type="ECO:0000313" key="3">
    <source>
        <dbReference type="Proteomes" id="UP000585474"/>
    </source>
</evidence>
<evidence type="ECO:0000313" key="2">
    <source>
        <dbReference type="EMBL" id="GFZ12272.1"/>
    </source>
</evidence>